<dbReference type="Proteomes" id="UP000243106">
    <property type="component" value="Unassembled WGS sequence"/>
</dbReference>
<evidence type="ECO:0000313" key="2">
    <source>
        <dbReference type="Proteomes" id="UP000243106"/>
    </source>
</evidence>
<evidence type="ECO:0000313" key="1">
    <source>
        <dbReference type="EMBL" id="SFQ66600.1"/>
    </source>
</evidence>
<name>A0A1I6ADA4_9RHOB</name>
<accession>A0A1I6ADA4</accession>
<keyword evidence="2" id="KW-1185">Reference proteome</keyword>
<protein>
    <submittedName>
        <fullName evidence="1">Uncharacterized protein</fullName>
    </submittedName>
</protein>
<dbReference type="EMBL" id="FOXV01000017">
    <property type="protein sequence ID" value="SFQ66600.1"/>
    <property type="molecule type" value="Genomic_DNA"/>
</dbReference>
<proteinExistence type="predicted"/>
<sequence length="88" mass="10003">MELTQEHARIESLISGIDGVKSITWEADKELTINTIYSEAQLTEDEHRKRIFEAVGHIFENNSVDLDRWGVADNEGNCSHVMRSSNIT</sequence>
<dbReference type="AlphaFoldDB" id="A0A1I6ADA4"/>
<organism evidence="1 2">
    <name type="scientific">Roseivivax halotolerans</name>
    <dbReference type="NCBI Taxonomy" id="93684"/>
    <lineage>
        <taxon>Bacteria</taxon>
        <taxon>Pseudomonadati</taxon>
        <taxon>Pseudomonadota</taxon>
        <taxon>Alphaproteobacteria</taxon>
        <taxon>Rhodobacterales</taxon>
        <taxon>Roseobacteraceae</taxon>
        <taxon>Roseivivax</taxon>
    </lineage>
</organism>
<gene>
    <name evidence="1" type="ORF">SAMN05421853_11774</name>
</gene>
<dbReference type="RefSeq" id="WP_139218736.1">
    <property type="nucleotide sequence ID" value="NZ_FOXV01000017.1"/>
</dbReference>
<reference evidence="2" key="1">
    <citation type="submission" date="2016-10" db="EMBL/GenBank/DDBJ databases">
        <authorList>
            <person name="Varghese N."/>
            <person name="Submissions S."/>
        </authorList>
    </citation>
    <scope>NUCLEOTIDE SEQUENCE [LARGE SCALE GENOMIC DNA]</scope>
    <source>
        <strain evidence="2">JCM 10271</strain>
    </source>
</reference>